<protein>
    <submittedName>
        <fullName evidence="1">Uncharacterized protein</fullName>
    </submittedName>
</protein>
<evidence type="ECO:0000313" key="1">
    <source>
        <dbReference type="EMBL" id="KZV80766.1"/>
    </source>
</evidence>
<evidence type="ECO:0000313" key="2">
    <source>
        <dbReference type="Proteomes" id="UP000077266"/>
    </source>
</evidence>
<accession>A0A165BJI2</accession>
<keyword evidence="2" id="KW-1185">Reference proteome</keyword>
<reference evidence="1 2" key="1">
    <citation type="journal article" date="2016" name="Mol. Biol. Evol.">
        <title>Comparative Genomics of Early-Diverging Mushroom-Forming Fungi Provides Insights into the Origins of Lignocellulose Decay Capabilities.</title>
        <authorList>
            <person name="Nagy L.G."/>
            <person name="Riley R."/>
            <person name="Tritt A."/>
            <person name="Adam C."/>
            <person name="Daum C."/>
            <person name="Floudas D."/>
            <person name="Sun H."/>
            <person name="Yadav J.S."/>
            <person name="Pangilinan J."/>
            <person name="Larsson K.H."/>
            <person name="Matsuura K."/>
            <person name="Barry K."/>
            <person name="Labutti K."/>
            <person name="Kuo R."/>
            <person name="Ohm R.A."/>
            <person name="Bhattacharya S.S."/>
            <person name="Shirouzu T."/>
            <person name="Yoshinaga Y."/>
            <person name="Martin F.M."/>
            <person name="Grigoriev I.V."/>
            <person name="Hibbett D.S."/>
        </authorList>
    </citation>
    <scope>NUCLEOTIDE SEQUENCE [LARGE SCALE GENOMIC DNA]</scope>
    <source>
        <strain evidence="1 2">HHB12029</strain>
    </source>
</reference>
<organism evidence="1 2">
    <name type="scientific">Exidia glandulosa HHB12029</name>
    <dbReference type="NCBI Taxonomy" id="1314781"/>
    <lineage>
        <taxon>Eukaryota</taxon>
        <taxon>Fungi</taxon>
        <taxon>Dikarya</taxon>
        <taxon>Basidiomycota</taxon>
        <taxon>Agaricomycotina</taxon>
        <taxon>Agaricomycetes</taxon>
        <taxon>Auriculariales</taxon>
        <taxon>Exidiaceae</taxon>
        <taxon>Exidia</taxon>
    </lineage>
</organism>
<proteinExistence type="predicted"/>
<name>A0A165BJI2_EXIGL</name>
<sequence>MSIKYVLILYDTHDNTLHYPRRTLARTEYTLTLSCHSPGRHYDSRTGCDGAFTTIIETTSSDPRLLYDLLPGFYKPVLTITTDRGAVGHQFDADEHTDTTVFDRPYLMVTIHSTPTSQDDRADGARYSAL</sequence>
<dbReference type="EMBL" id="KV426453">
    <property type="protein sequence ID" value="KZV80766.1"/>
    <property type="molecule type" value="Genomic_DNA"/>
</dbReference>
<dbReference type="AlphaFoldDB" id="A0A165BJI2"/>
<gene>
    <name evidence="1" type="ORF">EXIGLDRAFT_780588</name>
</gene>
<dbReference type="Proteomes" id="UP000077266">
    <property type="component" value="Unassembled WGS sequence"/>
</dbReference>
<dbReference type="InParanoid" id="A0A165BJI2"/>